<keyword evidence="5" id="KW-0789">Thiol protease inhibitor</keyword>
<dbReference type="InterPro" id="IPR001713">
    <property type="entry name" value="Prot_inh_stefin"/>
</dbReference>
<dbReference type="InterPro" id="IPR046350">
    <property type="entry name" value="Cystatin_sf"/>
</dbReference>
<evidence type="ECO:0000313" key="8">
    <source>
        <dbReference type="Proteomes" id="UP001217089"/>
    </source>
</evidence>
<comment type="subcellular location">
    <subcellularLocation>
        <location evidence="1">Cytoplasm</location>
    </subcellularLocation>
</comment>
<comment type="similarity">
    <text evidence="2">Belongs to the cystatin family.</text>
</comment>
<keyword evidence="4" id="KW-0646">Protease inhibitor</keyword>
<evidence type="ECO:0000256" key="5">
    <source>
        <dbReference type="ARBA" id="ARBA00022704"/>
    </source>
</evidence>
<organism evidence="7 8">
    <name type="scientific">Tegillarca granosa</name>
    <name type="common">Malaysian cockle</name>
    <name type="synonym">Anadara granosa</name>
    <dbReference type="NCBI Taxonomy" id="220873"/>
    <lineage>
        <taxon>Eukaryota</taxon>
        <taxon>Metazoa</taxon>
        <taxon>Spiralia</taxon>
        <taxon>Lophotrochozoa</taxon>
        <taxon>Mollusca</taxon>
        <taxon>Bivalvia</taxon>
        <taxon>Autobranchia</taxon>
        <taxon>Pteriomorphia</taxon>
        <taxon>Arcoida</taxon>
        <taxon>Arcoidea</taxon>
        <taxon>Arcidae</taxon>
        <taxon>Tegillarca</taxon>
    </lineage>
</organism>
<evidence type="ECO:0000259" key="6">
    <source>
        <dbReference type="Pfam" id="PF00031"/>
    </source>
</evidence>
<evidence type="ECO:0000256" key="3">
    <source>
        <dbReference type="ARBA" id="ARBA00022490"/>
    </source>
</evidence>
<feature type="domain" description="Cystatin" evidence="6">
    <location>
        <begin position="4"/>
        <end position="57"/>
    </location>
</feature>
<evidence type="ECO:0000256" key="2">
    <source>
        <dbReference type="ARBA" id="ARBA00009403"/>
    </source>
</evidence>
<reference evidence="7 8" key="1">
    <citation type="submission" date="2022-12" db="EMBL/GenBank/DDBJ databases">
        <title>Chromosome-level genome of Tegillarca granosa.</title>
        <authorList>
            <person name="Kim J."/>
        </authorList>
    </citation>
    <scope>NUCLEOTIDE SEQUENCE [LARGE SCALE GENOMIC DNA]</scope>
    <source>
        <strain evidence="7">Teg-2019</strain>
        <tissue evidence="7">Adductor muscle</tissue>
    </source>
</reference>
<evidence type="ECO:0000256" key="1">
    <source>
        <dbReference type="ARBA" id="ARBA00004496"/>
    </source>
</evidence>
<keyword evidence="8" id="KW-1185">Reference proteome</keyword>
<comment type="caution">
    <text evidence="7">The sequence shown here is derived from an EMBL/GenBank/DDBJ whole genome shotgun (WGS) entry which is preliminary data.</text>
</comment>
<dbReference type="Proteomes" id="UP001217089">
    <property type="component" value="Unassembled WGS sequence"/>
</dbReference>
<dbReference type="Gene3D" id="3.10.450.10">
    <property type="match status" value="1"/>
</dbReference>
<dbReference type="EMBL" id="JARBDR010000337">
    <property type="protein sequence ID" value="KAJ8315165.1"/>
    <property type="molecule type" value="Genomic_DNA"/>
</dbReference>
<protein>
    <recommendedName>
        <fullName evidence="6">Cystatin domain-containing protein</fullName>
    </recommendedName>
</protein>
<name>A0ABQ9FHK3_TEGGR</name>
<gene>
    <name evidence="7" type="ORF">KUTeg_007315</name>
</gene>
<proteinExistence type="inferred from homology"/>
<keyword evidence="3" id="KW-0963">Cytoplasm</keyword>
<dbReference type="SUPFAM" id="SSF54403">
    <property type="entry name" value="Cystatin/monellin"/>
    <property type="match status" value="1"/>
</dbReference>
<dbReference type="InterPro" id="IPR000010">
    <property type="entry name" value="Cystatin_dom"/>
</dbReference>
<dbReference type="Pfam" id="PF00031">
    <property type="entry name" value="Cystatin"/>
    <property type="match status" value="1"/>
</dbReference>
<accession>A0ABQ9FHK3</accession>
<dbReference type="PRINTS" id="PR00295">
    <property type="entry name" value="STEFINA"/>
</dbReference>
<evidence type="ECO:0000313" key="7">
    <source>
        <dbReference type="EMBL" id="KAJ8315165.1"/>
    </source>
</evidence>
<sequence>MMCGGTGDVKPKDNETQAIIDQVKSSFEEKNGTVTKFELVSYKSQVVAGTNYFAKYHKNIPQFKSECEE</sequence>
<dbReference type="PANTHER" id="PTHR11414">
    <property type="entry name" value="CYSTATIN FAMILY MEMBER"/>
    <property type="match status" value="1"/>
</dbReference>
<evidence type="ECO:0000256" key="4">
    <source>
        <dbReference type="ARBA" id="ARBA00022690"/>
    </source>
</evidence>
<dbReference type="PANTHER" id="PTHR11414:SF21">
    <property type="entry name" value="CYSTATIN 14A, TANDEM DUPLICATE 1-RELATED"/>
    <property type="match status" value="1"/>
</dbReference>